<dbReference type="GO" id="GO:0015171">
    <property type="term" value="F:amino acid transmembrane transporter activity"/>
    <property type="evidence" value="ECO:0007669"/>
    <property type="project" value="TreeGrafter"/>
</dbReference>
<dbReference type="AlphaFoldDB" id="A0A2S9Q507"/>
<evidence type="ECO:0000313" key="6">
    <source>
        <dbReference type="EMBL" id="PRH84415.1"/>
    </source>
</evidence>
<evidence type="ECO:0000313" key="7">
    <source>
        <dbReference type="Proteomes" id="UP000237682"/>
    </source>
</evidence>
<dbReference type="Pfam" id="PF13520">
    <property type="entry name" value="AA_permease_2"/>
    <property type="match status" value="1"/>
</dbReference>
<feature type="transmembrane region" description="Helical" evidence="5">
    <location>
        <begin position="111"/>
        <end position="136"/>
    </location>
</feature>
<keyword evidence="4 5" id="KW-0472">Membrane</keyword>
<comment type="subcellular location">
    <subcellularLocation>
        <location evidence="1">Membrane</location>
        <topology evidence="1">Multi-pass membrane protein</topology>
    </subcellularLocation>
</comment>
<dbReference type="PANTHER" id="PTHR43243:SF24">
    <property type="entry name" value="CATIONIC AMINO ACID TRANSPORT INTEGRAL MEMBRANE PROTEIN ROCE-RELATED"/>
    <property type="match status" value="1"/>
</dbReference>
<dbReference type="GO" id="GO:0016020">
    <property type="term" value="C:membrane"/>
    <property type="evidence" value="ECO:0007669"/>
    <property type="project" value="UniProtKB-SubCell"/>
</dbReference>
<dbReference type="Gene3D" id="1.20.1740.10">
    <property type="entry name" value="Amino acid/polyamine transporter I"/>
    <property type="match status" value="1"/>
</dbReference>
<keyword evidence="7" id="KW-1185">Reference proteome</keyword>
<dbReference type="EMBL" id="PUEJ01000013">
    <property type="protein sequence ID" value="PRH84415.1"/>
    <property type="molecule type" value="Genomic_DNA"/>
</dbReference>
<sequence>MASSLIERLTRKKPVSRLVADTADSGDGHGHLGRSITLFQLTMFGVGATIGTGIFFVLSEQVPVAGPAVVISFVIAAVAAGLSALCYAEMSSMIPVSGSSYSYAYATLGEGVAFFVAACLVLEYGISAAAVAVGWAEYVEKLLSNLTGIVLPGWMIKGPITLPDSDNPFAMAFFADGSGLINLPAVILVALCCLLLLRGSKESARTNAIMVLIKLAVLTLFIVIAGSAFNAANFTPFFGEKGFNGVQAAAASIFFTFVGLDAVSTAGEEVVNPKRNLPLAIIAALVIVTSFYVLVAVAALGVQPASQFDGQEAGLATILQNITGAAWPANLLAAGAVISIFSVTLIVLYGQSRILFAVSRDGMLPAIFHDVNPRTMTPVACTIIVSVFVALIAAFVPAGLLWDLTSMGTLVAFTVVSAGVLILRYTQPDMQRGYRVPFGPVLPILSIIACVYLILRLSGIVYAITGVWIAIAALLYFTYSARHSRLEIPDNAVGEAAQ</sequence>
<reference evidence="6 7" key="1">
    <citation type="submission" date="2018-02" db="EMBL/GenBank/DDBJ databases">
        <title>Whole genome sequencing of endophytic bacterium.</title>
        <authorList>
            <person name="Eedara R."/>
            <person name="Podile A.R."/>
        </authorList>
    </citation>
    <scope>NUCLEOTIDE SEQUENCE [LARGE SCALE GENOMIC DNA]</scope>
    <source>
        <strain evidence="6 7">RP1T</strain>
    </source>
</reference>
<feature type="transmembrane region" description="Helical" evidence="5">
    <location>
        <begin position="460"/>
        <end position="479"/>
    </location>
</feature>
<feature type="transmembrane region" description="Helical" evidence="5">
    <location>
        <begin position="331"/>
        <end position="350"/>
    </location>
</feature>
<keyword evidence="2 5" id="KW-0812">Transmembrane</keyword>
<dbReference type="OrthoDB" id="9762947at2"/>
<feature type="transmembrane region" description="Helical" evidence="5">
    <location>
        <begin position="279"/>
        <end position="302"/>
    </location>
</feature>
<organism evidence="6 7">
    <name type="scientific">Labrys okinawensis</name>
    <dbReference type="NCBI Taxonomy" id="346911"/>
    <lineage>
        <taxon>Bacteria</taxon>
        <taxon>Pseudomonadati</taxon>
        <taxon>Pseudomonadota</taxon>
        <taxon>Alphaproteobacteria</taxon>
        <taxon>Hyphomicrobiales</taxon>
        <taxon>Xanthobacteraceae</taxon>
        <taxon>Labrys</taxon>
    </lineage>
</organism>
<dbReference type="PIRSF" id="PIRSF006060">
    <property type="entry name" value="AA_transporter"/>
    <property type="match status" value="1"/>
</dbReference>
<dbReference type="RefSeq" id="WP_105865074.1">
    <property type="nucleotide sequence ID" value="NZ_PUEJ01000013.1"/>
</dbReference>
<comment type="caution">
    <text evidence="6">The sequence shown here is derived from an EMBL/GenBank/DDBJ whole genome shotgun (WGS) entry which is preliminary data.</text>
</comment>
<dbReference type="Proteomes" id="UP000237682">
    <property type="component" value="Unassembled WGS sequence"/>
</dbReference>
<name>A0A2S9Q507_9HYPH</name>
<protein>
    <submittedName>
        <fullName evidence="6">Amino acid permease</fullName>
    </submittedName>
</protein>
<feature type="transmembrane region" description="Helical" evidence="5">
    <location>
        <begin position="435"/>
        <end position="454"/>
    </location>
</feature>
<evidence type="ECO:0000256" key="1">
    <source>
        <dbReference type="ARBA" id="ARBA00004141"/>
    </source>
</evidence>
<accession>A0A2S9Q507</accession>
<gene>
    <name evidence="6" type="ORF">C5L14_26545</name>
</gene>
<keyword evidence="3 5" id="KW-1133">Transmembrane helix</keyword>
<feature type="transmembrane region" description="Helical" evidence="5">
    <location>
        <begin position="379"/>
        <end position="398"/>
    </location>
</feature>
<evidence type="ECO:0000256" key="5">
    <source>
        <dbReference type="SAM" id="Phobius"/>
    </source>
</evidence>
<dbReference type="PANTHER" id="PTHR43243">
    <property type="entry name" value="INNER MEMBRANE TRANSPORTER YGJI-RELATED"/>
    <property type="match status" value="1"/>
</dbReference>
<evidence type="ECO:0000256" key="2">
    <source>
        <dbReference type="ARBA" id="ARBA00022692"/>
    </source>
</evidence>
<evidence type="ECO:0000256" key="3">
    <source>
        <dbReference type="ARBA" id="ARBA00022989"/>
    </source>
</evidence>
<feature type="transmembrane region" description="Helical" evidence="5">
    <location>
        <begin position="249"/>
        <end position="267"/>
    </location>
</feature>
<evidence type="ECO:0000256" key="4">
    <source>
        <dbReference type="ARBA" id="ARBA00023136"/>
    </source>
</evidence>
<feature type="transmembrane region" description="Helical" evidence="5">
    <location>
        <begin position="169"/>
        <end position="197"/>
    </location>
</feature>
<dbReference type="InterPro" id="IPR002293">
    <property type="entry name" value="AA/rel_permease1"/>
</dbReference>
<feature type="transmembrane region" description="Helical" evidence="5">
    <location>
        <begin position="64"/>
        <end position="90"/>
    </location>
</feature>
<feature type="transmembrane region" description="Helical" evidence="5">
    <location>
        <begin position="404"/>
        <end position="423"/>
    </location>
</feature>
<proteinExistence type="predicted"/>
<feature type="transmembrane region" description="Helical" evidence="5">
    <location>
        <begin position="38"/>
        <end position="58"/>
    </location>
</feature>
<feature type="transmembrane region" description="Helical" evidence="5">
    <location>
        <begin position="209"/>
        <end position="229"/>
    </location>
</feature>